<dbReference type="InterPro" id="IPR029068">
    <property type="entry name" value="Glyas_Bleomycin-R_OHBP_Dase"/>
</dbReference>
<dbReference type="CDD" id="cd06587">
    <property type="entry name" value="VOC"/>
    <property type="match status" value="1"/>
</dbReference>
<dbReference type="Pfam" id="PF00903">
    <property type="entry name" value="Glyoxalase"/>
    <property type="match status" value="1"/>
</dbReference>
<sequence length="156" mass="17273">MIRGMHHISLATSDMDRFVAFYRDLLGLQLDRVSPIPGGFEPFENIVGLRDTRGQVAQFQLGNMQMEVFCYAHPRPRPGERRPACDVGIRHIALDVIDIHAEYARLLAAGVDFISPPQHLAPGGVTSCYFHDPDGNIVELQEIHAGSPVRPAFGIT</sequence>
<dbReference type="PANTHER" id="PTHR43048">
    <property type="entry name" value="METHYLMALONYL-COA EPIMERASE"/>
    <property type="match status" value="1"/>
</dbReference>
<dbReference type="GO" id="GO:0046872">
    <property type="term" value="F:metal ion binding"/>
    <property type="evidence" value="ECO:0007669"/>
    <property type="project" value="UniProtKB-KW"/>
</dbReference>
<dbReference type="EMBL" id="JAAMOW010000002">
    <property type="protein sequence ID" value="NGY03970.1"/>
    <property type="molecule type" value="Genomic_DNA"/>
</dbReference>
<dbReference type="InterPro" id="IPR051785">
    <property type="entry name" value="MMCE/EMCE_epimerase"/>
</dbReference>
<keyword evidence="1" id="KW-0479">Metal-binding</keyword>
<dbReference type="PANTHER" id="PTHR43048:SF5">
    <property type="entry name" value="BLR5325 PROTEIN"/>
    <property type="match status" value="1"/>
</dbReference>
<dbReference type="SUPFAM" id="SSF54593">
    <property type="entry name" value="Glyoxalase/Bleomycin resistance protein/Dihydroxybiphenyl dioxygenase"/>
    <property type="match status" value="1"/>
</dbReference>
<proteinExistence type="predicted"/>
<comment type="caution">
    <text evidence="3">The sequence shown here is derived from an EMBL/GenBank/DDBJ whole genome shotgun (WGS) entry which is preliminary data.</text>
</comment>
<dbReference type="AlphaFoldDB" id="A0A6M2BNR2"/>
<organism evidence="3 4">
    <name type="scientific">Solimonas terrae</name>
    <dbReference type="NCBI Taxonomy" id="1396819"/>
    <lineage>
        <taxon>Bacteria</taxon>
        <taxon>Pseudomonadati</taxon>
        <taxon>Pseudomonadota</taxon>
        <taxon>Gammaproteobacteria</taxon>
        <taxon>Nevskiales</taxon>
        <taxon>Nevskiaceae</taxon>
        <taxon>Solimonas</taxon>
    </lineage>
</organism>
<evidence type="ECO:0000259" key="2">
    <source>
        <dbReference type="PROSITE" id="PS51819"/>
    </source>
</evidence>
<accession>A0A6M2BNR2</accession>
<name>A0A6M2BNR2_9GAMM</name>
<dbReference type="Gene3D" id="3.10.180.10">
    <property type="entry name" value="2,3-Dihydroxybiphenyl 1,2-Dioxygenase, domain 1"/>
    <property type="match status" value="1"/>
</dbReference>
<evidence type="ECO:0000313" key="4">
    <source>
        <dbReference type="Proteomes" id="UP000472676"/>
    </source>
</evidence>
<keyword evidence="4" id="KW-1185">Reference proteome</keyword>
<reference evidence="3 4" key="1">
    <citation type="journal article" date="2014" name="Int. J. Syst. Evol. Microbiol.">
        <title>Solimonas terrae sp. nov., isolated from soil.</title>
        <authorList>
            <person name="Kim S.J."/>
            <person name="Moon J.Y."/>
            <person name="Weon H.Y."/>
            <person name="Ahn J.H."/>
            <person name="Chen W.M."/>
            <person name="Kwon S.W."/>
        </authorList>
    </citation>
    <scope>NUCLEOTIDE SEQUENCE [LARGE SCALE GENOMIC DNA]</scope>
    <source>
        <strain evidence="3 4">KIS83-12</strain>
    </source>
</reference>
<dbReference type="InterPro" id="IPR037523">
    <property type="entry name" value="VOC_core"/>
</dbReference>
<dbReference type="RefSeq" id="WP_166252323.1">
    <property type="nucleotide sequence ID" value="NZ_JAAMOW010000002.1"/>
</dbReference>
<dbReference type="GO" id="GO:0004493">
    <property type="term" value="F:methylmalonyl-CoA epimerase activity"/>
    <property type="evidence" value="ECO:0007669"/>
    <property type="project" value="TreeGrafter"/>
</dbReference>
<dbReference type="Proteomes" id="UP000472676">
    <property type="component" value="Unassembled WGS sequence"/>
</dbReference>
<dbReference type="InterPro" id="IPR004360">
    <property type="entry name" value="Glyas_Fos-R_dOase_dom"/>
</dbReference>
<feature type="domain" description="VOC" evidence="2">
    <location>
        <begin position="4"/>
        <end position="143"/>
    </location>
</feature>
<evidence type="ECO:0000313" key="3">
    <source>
        <dbReference type="EMBL" id="NGY03970.1"/>
    </source>
</evidence>
<evidence type="ECO:0000256" key="1">
    <source>
        <dbReference type="ARBA" id="ARBA00022723"/>
    </source>
</evidence>
<dbReference type="PROSITE" id="PS51819">
    <property type="entry name" value="VOC"/>
    <property type="match status" value="1"/>
</dbReference>
<protein>
    <submittedName>
        <fullName evidence="3">VOC family protein</fullName>
    </submittedName>
</protein>
<gene>
    <name evidence="3" type="ORF">G7Y85_04280</name>
</gene>
<dbReference type="GO" id="GO:0046491">
    <property type="term" value="P:L-methylmalonyl-CoA metabolic process"/>
    <property type="evidence" value="ECO:0007669"/>
    <property type="project" value="TreeGrafter"/>
</dbReference>